<dbReference type="SUPFAM" id="SSF52129">
    <property type="entry name" value="Caspase-like"/>
    <property type="match status" value="1"/>
</dbReference>
<dbReference type="RefSeq" id="WP_310369470.1">
    <property type="nucleotide sequence ID" value="NZ_JAVDYB010000001.1"/>
</dbReference>
<gene>
    <name evidence="3" type="ORF">J2S41_004055</name>
</gene>
<dbReference type="PANTHER" id="PTHR22576:SF37">
    <property type="entry name" value="MUCOSA-ASSOCIATED LYMPHOID TISSUE LYMPHOMA TRANSLOCATION PROTEIN 1"/>
    <property type="match status" value="1"/>
</dbReference>
<evidence type="ECO:0000313" key="3">
    <source>
        <dbReference type="EMBL" id="MDR7277277.1"/>
    </source>
</evidence>
<keyword evidence="4" id="KW-1185">Reference proteome</keyword>
<name>A0AAE3YRF4_9ACTN</name>
<dbReference type="Gene3D" id="3.40.50.1460">
    <property type="match status" value="1"/>
</dbReference>
<evidence type="ECO:0000256" key="1">
    <source>
        <dbReference type="SAM" id="Phobius"/>
    </source>
</evidence>
<feature type="transmembrane region" description="Helical" evidence="1">
    <location>
        <begin position="317"/>
        <end position="338"/>
    </location>
</feature>
<organism evidence="3 4">
    <name type="scientific">Catenuloplanes atrovinosus</name>
    <dbReference type="NCBI Taxonomy" id="137266"/>
    <lineage>
        <taxon>Bacteria</taxon>
        <taxon>Bacillati</taxon>
        <taxon>Actinomycetota</taxon>
        <taxon>Actinomycetes</taxon>
        <taxon>Micromonosporales</taxon>
        <taxon>Micromonosporaceae</taxon>
        <taxon>Catenuloplanes</taxon>
    </lineage>
</organism>
<protein>
    <recommendedName>
        <fullName evidence="2">Peptidase C14 caspase domain-containing protein</fullName>
    </recommendedName>
</protein>
<dbReference type="InterPro" id="IPR029030">
    <property type="entry name" value="Caspase-like_dom_sf"/>
</dbReference>
<evidence type="ECO:0000259" key="2">
    <source>
        <dbReference type="Pfam" id="PF00656"/>
    </source>
</evidence>
<reference evidence="3" key="1">
    <citation type="submission" date="2023-07" db="EMBL/GenBank/DDBJ databases">
        <title>Sequencing the genomes of 1000 actinobacteria strains.</title>
        <authorList>
            <person name="Klenk H.-P."/>
        </authorList>
    </citation>
    <scope>NUCLEOTIDE SEQUENCE</scope>
    <source>
        <strain evidence="3">DSM 44707</strain>
    </source>
</reference>
<proteinExistence type="predicted"/>
<comment type="caution">
    <text evidence="3">The sequence shown here is derived from an EMBL/GenBank/DDBJ whole genome shotgun (WGS) entry which is preliminary data.</text>
</comment>
<dbReference type="AlphaFoldDB" id="A0AAE3YRF4"/>
<dbReference type="EMBL" id="JAVDYB010000001">
    <property type="protein sequence ID" value="MDR7277277.1"/>
    <property type="molecule type" value="Genomic_DNA"/>
</dbReference>
<dbReference type="GO" id="GO:0004197">
    <property type="term" value="F:cysteine-type endopeptidase activity"/>
    <property type="evidence" value="ECO:0007669"/>
    <property type="project" value="InterPro"/>
</dbReference>
<sequence>MTAPVTAARRRRALLLACASFSDPAFPPLRSPEQDVYALRDVLAGPGGSGYEVETLVNCTSQEAELAIERFFRTARPADSHLLYFSCHGVQSPQGDLFFAFTDTQQDFLGATAVSASWVRDRLQASRSKATTMLIDCCFSGAFLRGMQAKSAPAPNVGALMRDLPEGSGVAVLTASGETEFSLEDSASGQFPVVKPSYFTEAIVAGIASGEADATGDGIITVDELYDYVYDRVVSGPSPQRPRKMRSGEGVLIVAQRPPGGWPGRGATWAASRPAPRGVTTHPAPAVAAPARSGADQHAGSAWWTALRAAAVWAGRVLLWLGIAWFLLGALIVGWITWGDGASRDEGSVFFINAMFLIPLITLVCVLVWDVRRLLGRRR</sequence>
<dbReference type="PANTHER" id="PTHR22576">
    <property type="entry name" value="MUCOSA ASSOCIATED LYMPHOID TISSUE LYMPHOMA TRANSLOCATION PROTEIN 1/PARACASPASE"/>
    <property type="match status" value="1"/>
</dbReference>
<keyword evidence="1" id="KW-0472">Membrane</keyword>
<dbReference type="Pfam" id="PF00656">
    <property type="entry name" value="Peptidase_C14"/>
    <property type="match status" value="1"/>
</dbReference>
<keyword evidence="1" id="KW-1133">Transmembrane helix</keyword>
<evidence type="ECO:0000313" key="4">
    <source>
        <dbReference type="Proteomes" id="UP001183643"/>
    </source>
</evidence>
<dbReference type="InterPro" id="IPR011600">
    <property type="entry name" value="Pept_C14_caspase"/>
</dbReference>
<accession>A0AAE3YRF4</accession>
<dbReference type="NCBIfam" id="NF047832">
    <property type="entry name" value="caspase_w_EACC1"/>
    <property type="match status" value="1"/>
</dbReference>
<dbReference type="InterPro" id="IPR052039">
    <property type="entry name" value="Caspase-related_regulators"/>
</dbReference>
<feature type="transmembrane region" description="Helical" evidence="1">
    <location>
        <begin position="350"/>
        <end position="369"/>
    </location>
</feature>
<dbReference type="GO" id="GO:0006508">
    <property type="term" value="P:proteolysis"/>
    <property type="evidence" value="ECO:0007669"/>
    <property type="project" value="InterPro"/>
</dbReference>
<feature type="domain" description="Peptidase C14 caspase" evidence="2">
    <location>
        <begin position="10"/>
        <end position="234"/>
    </location>
</feature>
<dbReference type="Proteomes" id="UP001183643">
    <property type="component" value="Unassembled WGS sequence"/>
</dbReference>
<keyword evidence="1" id="KW-0812">Transmembrane</keyword>